<dbReference type="GO" id="GO:0006397">
    <property type="term" value="P:mRNA processing"/>
    <property type="evidence" value="ECO:0007669"/>
    <property type="project" value="InterPro"/>
</dbReference>
<dbReference type="Proteomes" id="UP000681720">
    <property type="component" value="Unassembled WGS sequence"/>
</dbReference>
<dbReference type="EMBL" id="CAJOBJ010348868">
    <property type="protein sequence ID" value="CAF5205440.1"/>
    <property type="molecule type" value="Genomic_DNA"/>
</dbReference>
<evidence type="ECO:0000313" key="3">
    <source>
        <dbReference type="Proteomes" id="UP000681720"/>
    </source>
</evidence>
<dbReference type="PANTHER" id="PTHR13384">
    <property type="entry name" value="G PATCH DOMAIN-CONTAINING PROTEIN 1"/>
    <property type="match status" value="1"/>
</dbReference>
<sequence length="137" mass="15308">MSSRYAGFGSKNDDNESAENFVTIGTHFDPAEPTNSTSILATLGKKASKLVDLSSSSYGYDGKRFHGAFTGGFNAGFYNTVGSIEGCFNVQFLKSIIYDRMFLGWRPSEFKSSRTERAEKRNFEPEDYMDKGVRFTN</sequence>
<accession>A0A8S3IVV2</accession>
<dbReference type="InterPro" id="IPR011666">
    <property type="entry name" value="DUF1604"/>
</dbReference>
<evidence type="ECO:0000259" key="1">
    <source>
        <dbReference type="Pfam" id="PF07713"/>
    </source>
</evidence>
<evidence type="ECO:0000313" key="2">
    <source>
        <dbReference type="EMBL" id="CAF5205440.1"/>
    </source>
</evidence>
<dbReference type="GO" id="GO:0005634">
    <property type="term" value="C:nucleus"/>
    <property type="evidence" value="ECO:0007669"/>
    <property type="project" value="TreeGrafter"/>
</dbReference>
<dbReference type="Pfam" id="PF07713">
    <property type="entry name" value="DUF1604"/>
    <property type="match status" value="2"/>
</dbReference>
<comment type="caution">
    <text evidence="2">The sequence shown here is derived from an EMBL/GenBank/DDBJ whole genome shotgun (WGS) entry which is preliminary data.</text>
</comment>
<protein>
    <recommendedName>
        <fullName evidence="1">G patch domain-containing protein</fullName>
    </recommendedName>
</protein>
<proteinExistence type="predicted"/>
<feature type="domain" description="G patch" evidence="1">
    <location>
        <begin position="62"/>
        <end position="92"/>
    </location>
</feature>
<reference evidence="2" key="1">
    <citation type="submission" date="2021-02" db="EMBL/GenBank/DDBJ databases">
        <authorList>
            <person name="Nowell W R."/>
        </authorList>
    </citation>
    <scope>NUCLEOTIDE SEQUENCE</scope>
</reference>
<gene>
    <name evidence="2" type="ORF">GIL414_LOCUS77969</name>
</gene>
<dbReference type="GO" id="GO:0003723">
    <property type="term" value="F:RNA binding"/>
    <property type="evidence" value="ECO:0007669"/>
    <property type="project" value="TreeGrafter"/>
</dbReference>
<dbReference type="PANTHER" id="PTHR13384:SF19">
    <property type="entry name" value="G PATCH DOMAIN-CONTAINING PROTEIN 1"/>
    <property type="match status" value="1"/>
</dbReference>
<name>A0A8S3IVV2_9BILA</name>
<organism evidence="2 3">
    <name type="scientific">Rotaria magnacalcarata</name>
    <dbReference type="NCBI Taxonomy" id="392030"/>
    <lineage>
        <taxon>Eukaryota</taxon>
        <taxon>Metazoa</taxon>
        <taxon>Spiralia</taxon>
        <taxon>Gnathifera</taxon>
        <taxon>Rotifera</taxon>
        <taxon>Eurotatoria</taxon>
        <taxon>Bdelloidea</taxon>
        <taxon>Philodinida</taxon>
        <taxon>Philodinidae</taxon>
        <taxon>Rotaria</taxon>
    </lineage>
</organism>
<dbReference type="AlphaFoldDB" id="A0A8S3IVV2"/>
<feature type="domain" description="G patch" evidence="1">
    <location>
        <begin position="104"/>
        <end position="131"/>
    </location>
</feature>